<protein>
    <recommendedName>
        <fullName evidence="4">DUF4913 domain-containing protein</fullName>
    </recommendedName>
</protein>
<organism evidence="2 3">
    <name type="scientific">Bifidobacterium catenulatum</name>
    <dbReference type="NCBI Taxonomy" id="1686"/>
    <lineage>
        <taxon>Bacteria</taxon>
        <taxon>Bacillati</taxon>
        <taxon>Actinomycetota</taxon>
        <taxon>Actinomycetes</taxon>
        <taxon>Bifidobacteriales</taxon>
        <taxon>Bifidobacteriaceae</taxon>
        <taxon>Bifidobacterium</taxon>
    </lineage>
</organism>
<feature type="region of interest" description="Disordered" evidence="1">
    <location>
        <begin position="182"/>
        <end position="219"/>
    </location>
</feature>
<gene>
    <name evidence="2" type="ORF">PL707_03795</name>
</gene>
<evidence type="ECO:0000313" key="3">
    <source>
        <dbReference type="Proteomes" id="UP001211105"/>
    </source>
</evidence>
<reference evidence="2" key="1">
    <citation type="submission" date="2023-01" db="EMBL/GenBank/DDBJ databases">
        <title>Human gut microbiome strain richness.</title>
        <authorList>
            <person name="Chen-Liaw A."/>
        </authorList>
    </citation>
    <scope>NUCLEOTIDE SEQUENCE</scope>
    <source>
        <strain evidence="2">BSD2780120875st1_E5_BSD2780120875b_170604</strain>
    </source>
</reference>
<evidence type="ECO:0008006" key="4">
    <source>
        <dbReference type="Google" id="ProtNLM"/>
    </source>
</evidence>
<dbReference type="AlphaFoldDB" id="A0AAW5ZYA5"/>
<dbReference type="Proteomes" id="UP001211105">
    <property type="component" value="Unassembled WGS sequence"/>
</dbReference>
<sequence>MSERNRFDNATGHKQPGRQVDANGNPVQATAEKRPQNPSPPAENLLFYDSDPRDIEAATKRTRDFTEYLCAVYPDWADQLPPCWAYHPDLFLMMHSLRLAYDARFQAKDNTAPMSWFLSCLIPANNWLVQWNQNHPEVRGPQGHEHGQSAGLRMRAGLRRQAYREQDGYEYPGDFWNWPPRSAETETWDPESAKAKGDPVQNVDMDLGIIGCPEPNPRQ</sequence>
<dbReference type="RefSeq" id="WP_195223840.1">
    <property type="nucleotide sequence ID" value="NZ_JADMXZ010000004.1"/>
</dbReference>
<evidence type="ECO:0000313" key="2">
    <source>
        <dbReference type="EMBL" id="MDB1161410.1"/>
    </source>
</evidence>
<accession>A0AAW5ZYA5</accession>
<evidence type="ECO:0000256" key="1">
    <source>
        <dbReference type="SAM" id="MobiDB-lite"/>
    </source>
</evidence>
<dbReference type="EMBL" id="JAQKGX010000002">
    <property type="protein sequence ID" value="MDB1161410.1"/>
    <property type="molecule type" value="Genomic_DNA"/>
</dbReference>
<comment type="caution">
    <text evidence="2">The sequence shown here is derived from an EMBL/GenBank/DDBJ whole genome shotgun (WGS) entry which is preliminary data.</text>
</comment>
<proteinExistence type="predicted"/>
<feature type="region of interest" description="Disordered" evidence="1">
    <location>
        <begin position="1"/>
        <end position="51"/>
    </location>
</feature>
<name>A0AAW5ZYA5_9BIFI</name>